<accession>A0A0D7ANA5</accession>
<evidence type="ECO:0000313" key="2">
    <source>
        <dbReference type="EMBL" id="KIY52791.1"/>
    </source>
</evidence>
<dbReference type="EMBL" id="KN881630">
    <property type="protein sequence ID" value="KIY52791.1"/>
    <property type="molecule type" value="Genomic_DNA"/>
</dbReference>
<name>A0A0D7ANA5_9AGAR</name>
<dbReference type="Proteomes" id="UP000054144">
    <property type="component" value="Unassembled WGS sequence"/>
</dbReference>
<gene>
    <name evidence="2" type="ORF">FISHEDRAFT_34520</name>
</gene>
<dbReference type="GO" id="GO:0050660">
    <property type="term" value="F:flavin adenine dinucleotide binding"/>
    <property type="evidence" value="ECO:0007669"/>
    <property type="project" value="TreeGrafter"/>
</dbReference>
<dbReference type="Pfam" id="PF13738">
    <property type="entry name" value="Pyr_redox_3"/>
    <property type="match status" value="1"/>
</dbReference>
<dbReference type="OrthoDB" id="74360at2759"/>
<reference evidence="2 3" key="1">
    <citation type="journal article" date="2015" name="Fungal Genet. Biol.">
        <title>Evolution of novel wood decay mechanisms in Agaricales revealed by the genome sequences of Fistulina hepatica and Cylindrobasidium torrendii.</title>
        <authorList>
            <person name="Floudas D."/>
            <person name="Held B.W."/>
            <person name="Riley R."/>
            <person name="Nagy L.G."/>
            <person name="Koehler G."/>
            <person name="Ransdell A.S."/>
            <person name="Younus H."/>
            <person name="Chow J."/>
            <person name="Chiniquy J."/>
            <person name="Lipzen A."/>
            <person name="Tritt A."/>
            <person name="Sun H."/>
            <person name="Haridas S."/>
            <person name="LaButti K."/>
            <person name="Ohm R.A."/>
            <person name="Kues U."/>
            <person name="Blanchette R.A."/>
            <person name="Grigoriev I.V."/>
            <person name="Minto R.E."/>
            <person name="Hibbett D.S."/>
        </authorList>
    </citation>
    <scope>NUCLEOTIDE SEQUENCE [LARGE SCALE GENOMIC DNA]</scope>
    <source>
        <strain evidence="2 3">ATCC 64428</strain>
    </source>
</reference>
<dbReference type="InterPro" id="IPR050982">
    <property type="entry name" value="Auxin_biosynth/cation_transpt"/>
</dbReference>
<dbReference type="PANTHER" id="PTHR43539:SF68">
    <property type="entry name" value="FLAVIN-BINDING MONOOXYGENASE-LIKE PROTEIN (AFU_ORTHOLOGUE AFUA_4G09220)"/>
    <property type="match status" value="1"/>
</dbReference>
<protein>
    <submittedName>
        <fullName evidence="2">FAD/NAD(P)-binding domain-containing protein</fullName>
    </submittedName>
</protein>
<dbReference type="SUPFAM" id="SSF54427">
    <property type="entry name" value="NTF2-like"/>
    <property type="match status" value="1"/>
</dbReference>
<evidence type="ECO:0000256" key="1">
    <source>
        <dbReference type="ARBA" id="ARBA00023002"/>
    </source>
</evidence>
<keyword evidence="3" id="KW-1185">Reference proteome</keyword>
<dbReference type="Gene3D" id="3.50.50.60">
    <property type="entry name" value="FAD/NAD(P)-binding domain"/>
    <property type="match status" value="1"/>
</dbReference>
<proteinExistence type="predicted"/>
<dbReference type="InterPro" id="IPR032710">
    <property type="entry name" value="NTF2-like_dom_sf"/>
</dbReference>
<sequence>MNGHITASPPLALPTLDRLGAIVNDDVDASGIARTWFTLFAKKVEVHDIDGVLDLFLADALWRDLLVFTWDFRTFHGTQRIATFLHDRLSSAHARAFTLKREFLELQRSYPDIVWIQALFDFETDLGSASGVFRLVPVGGNGEWKAHCMFTNLEGLRGHPEKVGALRNAMPNHGLWESEREREVKFEDSDPTVVIVGAGQAGLGFAARLKALGISALVVERNERIGDNWRNRYDALCLHDQVWYDHLPYVPFPSMWPVYTPARKLADWFESYAQTLELNVWTASNVEHASQDSETGMWSISIRRKDGSHRILQSKYFVFTTGFGDGYKAIPSIPGMDEFKGTIMHSTKYKSAKDYEGKKVVVIGACTSGHDVAMDCYNQGIDVTMFQRSSTYVMSAKNGLDVILGALYAENAPPTEVADKISASFPHVLTEAGLGERKVAAIAKADREILEALEKSGFRLDTGIKGAGFLLSVWERAGGYYIDVGASQLIVDGKIKLKNDSQIERFTPTGILFDNGSTLDADVRIISTSVGDVRDAIRPVCGDELTDRVKRIWGLDEEREVCGCWRDIGVKNLFYGIGMRSSCTVHFT</sequence>
<dbReference type="AlphaFoldDB" id="A0A0D7ANA5"/>
<keyword evidence="1" id="KW-0560">Oxidoreductase</keyword>
<dbReference type="InterPro" id="IPR036188">
    <property type="entry name" value="FAD/NAD-bd_sf"/>
</dbReference>
<dbReference type="SUPFAM" id="SSF51905">
    <property type="entry name" value="FAD/NAD(P)-binding domain"/>
    <property type="match status" value="2"/>
</dbReference>
<dbReference type="PANTHER" id="PTHR43539">
    <property type="entry name" value="FLAVIN-BINDING MONOOXYGENASE-LIKE PROTEIN (AFU_ORTHOLOGUE AFUA_4G09220)"/>
    <property type="match status" value="1"/>
</dbReference>
<evidence type="ECO:0000313" key="3">
    <source>
        <dbReference type="Proteomes" id="UP000054144"/>
    </source>
</evidence>
<organism evidence="2 3">
    <name type="scientific">Fistulina hepatica ATCC 64428</name>
    <dbReference type="NCBI Taxonomy" id="1128425"/>
    <lineage>
        <taxon>Eukaryota</taxon>
        <taxon>Fungi</taxon>
        <taxon>Dikarya</taxon>
        <taxon>Basidiomycota</taxon>
        <taxon>Agaricomycotina</taxon>
        <taxon>Agaricomycetes</taxon>
        <taxon>Agaricomycetidae</taxon>
        <taxon>Agaricales</taxon>
        <taxon>Fistulinaceae</taxon>
        <taxon>Fistulina</taxon>
    </lineage>
</organism>
<dbReference type="GO" id="GO:0004497">
    <property type="term" value="F:monooxygenase activity"/>
    <property type="evidence" value="ECO:0007669"/>
    <property type="project" value="TreeGrafter"/>
</dbReference>